<reference evidence="6" key="1">
    <citation type="submission" date="2019-12" db="EMBL/GenBank/DDBJ databases">
        <title>Genome sequencing and annotation of Brassica cretica.</title>
        <authorList>
            <person name="Studholme D.J."/>
            <person name="Sarris P.F."/>
        </authorList>
    </citation>
    <scope>NUCLEOTIDE SEQUENCE</scope>
    <source>
        <strain evidence="6">PFS-102/07</strain>
        <tissue evidence="6">Leaf</tissue>
    </source>
</reference>
<gene>
    <name evidence="6" type="ORF">F2Q70_00024559</name>
</gene>
<dbReference type="PROSITE" id="PS00375">
    <property type="entry name" value="UDPGT"/>
    <property type="match status" value="1"/>
</dbReference>
<comment type="similarity">
    <text evidence="1 4">Belongs to the UDP-glycosyltransferase family.</text>
</comment>
<dbReference type="SUPFAM" id="SSF53756">
    <property type="entry name" value="UDP-Glycosyltransferase/glycogen phosphorylase"/>
    <property type="match status" value="1"/>
</dbReference>
<evidence type="ECO:0000256" key="4">
    <source>
        <dbReference type="RuleBase" id="RU003718"/>
    </source>
</evidence>
<evidence type="ECO:0000256" key="2">
    <source>
        <dbReference type="ARBA" id="ARBA00022676"/>
    </source>
</evidence>
<dbReference type="GO" id="GO:0080044">
    <property type="term" value="F:quercetin 7-O-glucosyltransferase activity"/>
    <property type="evidence" value="ECO:0007669"/>
    <property type="project" value="TreeGrafter"/>
</dbReference>
<keyword evidence="2 4" id="KW-0328">Glycosyltransferase</keyword>
<dbReference type="EC" id="2.4.1.-" evidence="5"/>
<dbReference type="InterPro" id="IPR035595">
    <property type="entry name" value="UDP_glycos_trans_CS"/>
</dbReference>
<proteinExistence type="inferred from homology"/>
<dbReference type="PANTHER" id="PTHR11926:SF896">
    <property type="entry name" value="FLAVONOL 7-O-BETA-GLUCOSYLTRANSFERASE UGT74F1"/>
    <property type="match status" value="1"/>
</dbReference>
<dbReference type="Gene3D" id="3.40.50.2000">
    <property type="entry name" value="Glycogen Phosphorylase B"/>
    <property type="match status" value="2"/>
</dbReference>
<evidence type="ECO:0000256" key="3">
    <source>
        <dbReference type="ARBA" id="ARBA00022679"/>
    </source>
</evidence>
<sequence>MEKKRGHVLAVPFPSQGHITPMRQFCKRLHSKGFKATHTLTAFIFNTVHLDPSSPISVAKISDGYDQGGFSSAGSVPEYLQNFKTIGSKTVADVIRKHQTSDDPITCIVYDSFMPWALDLAREFDLYAVPFFTQSCGVNFVNYLFYVNHGSLNLPIKDLSFLETQDLPTFVTPTGSHLAYFEMVLQQFTNFKEADFVLVNSYKELDIHVSSCLNNSVLCPNYFVLPERSVVYIAFGSMAQLSSVQMEELASAVSSFSYLWVVRASEESKLPSGFLESVDKDKCLVLRWSPQLEVLSNKAVGCFMTHCGWNSTMEGLTLGVPMVAMPQWTDQPMNAKYIQDVWKVGVRVKAEKETGVAMREEIEFSIKEVMEGEKSKDMKKNAMKLRDLAVKSLSEGGSTDININIFVSKIQTN</sequence>
<evidence type="ECO:0000313" key="6">
    <source>
        <dbReference type="EMBL" id="KAF2604888.1"/>
    </source>
</evidence>
<dbReference type="InterPro" id="IPR002213">
    <property type="entry name" value="UDP_glucos_trans"/>
</dbReference>
<evidence type="ECO:0000256" key="1">
    <source>
        <dbReference type="ARBA" id="ARBA00009995"/>
    </source>
</evidence>
<dbReference type="CDD" id="cd03784">
    <property type="entry name" value="GT1_Gtf-like"/>
    <property type="match status" value="1"/>
</dbReference>
<accession>A0A8S9LHL4</accession>
<dbReference type="EMBL" id="QGKY02000094">
    <property type="protein sequence ID" value="KAF2604888.1"/>
    <property type="molecule type" value="Genomic_DNA"/>
</dbReference>
<evidence type="ECO:0000256" key="5">
    <source>
        <dbReference type="RuleBase" id="RU362057"/>
    </source>
</evidence>
<keyword evidence="3 4" id="KW-0808">Transferase</keyword>
<dbReference type="Pfam" id="PF00201">
    <property type="entry name" value="UDPGT"/>
    <property type="match status" value="1"/>
</dbReference>
<name>A0A8S9LHL4_BRACR</name>
<comment type="caution">
    <text evidence="6">The sequence shown here is derived from an EMBL/GenBank/DDBJ whole genome shotgun (WGS) entry which is preliminary data.</text>
</comment>
<dbReference type="AlphaFoldDB" id="A0A8S9LHL4"/>
<protein>
    <recommendedName>
        <fullName evidence="5">Glycosyltransferase</fullName>
        <ecNumber evidence="5">2.4.1.-</ecNumber>
    </recommendedName>
</protein>
<dbReference type="GO" id="GO:0080043">
    <property type="term" value="F:quercetin 3-O-glucosyltransferase activity"/>
    <property type="evidence" value="ECO:0007669"/>
    <property type="project" value="TreeGrafter"/>
</dbReference>
<organism evidence="6">
    <name type="scientific">Brassica cretica</name>
    <name type="common">Mustard</name>
    <dbReference type="NCBI Taxonomy" id="69181"/>
    <lineage>
        <taxon>Eukaryota</taxon>
        <taxon>Viridiplantae</taxon>
        <taxon>Streptophyta</taxon>
        <taxon>Embryophyta</taxon>
        <taxon>Tracheophyta</taxon>
        <taxon>Spermatophyta</taxon>
        <taxon>Magnoliopsida</taxon>
        <taxon>eudicotyledons</taxon>
        <taxon>Gunneridae</taxon>
        <taxon>Pentapetalae</taxon>
        <taxon>rosids</taxon>
        <taxon>malvids</taxon>
        <taxon>Brassicales</taxon>
        <taxon>Brassicaceae</taxon>
        <taxon>Brassiceae</taxon>
        <taxon>Brassica</taxon>
    </lineage>
</organism>
<dbReference type="FunFam" id="3.40.50.2000:FF:000019">
    <property type="entry name" value="Glycosyltransferase"/>
    <property type="match status" value="1"/>
</dbReference>
<dbReference type="PANTHER" id="PTHR11926">
    <property type="entry name" value="GLUCOSYL/GLUCURONOSYL TRANSFERASES"/>
    <property type="match status" value="1"/>
</dbReference>